<evidence type="ECO:0000256" key="1">
    <source>
        <dbReference type="SAM" id="Phobius"/>
    </source>
</evidence>
<feature type="transmembrane region" description="Helical" evidence="1">
    <location>
        <begin position="119"/>
        <end position="138"/>
    </location>
</feature>
<proteinExistence type="predicted"/>
<feature type="domain" description="STT3/PglB/AglB core" evidence="3">
    <location>
        <begin position="462"/>
        <end position="595"/>
    </location>
</feature>
<feature type="transmembrane region" description="Helical" evidence="1">
    <location>
        <begin position="415"/>
        <end position="433"/>
    </location>
</feature>
<keyword evidence="5" id="KW-1185">Reference proteome</keyword>
<sequence>MTNPDRFSFSLATECWLALGLVIFTAVAVRLAELPLWQNEAFILDGGYLMATHDAYTWLAGVKMIGRHVHDAITVLLRGIVSLGFPVAAVGFWAPVVFVPLLAVPVCLLARFLRLPDGGLVFGILVTSGIGFLVRTRLGFCDTDVINLLFPVSMVCCLAAWIEMLKNKSLSRDMAGGAGLQSLALALVAGICGKMALYFYPGSSSVLLPALGLSGLLGFFLIRREFRFFLWVGLLLTFGTAFAGWFGFLFSVLTAAALVVFRAKFSSVFLMLILIAIAGFLAYLGNVDSIFQSLLQRLYMYAKVATPEMVNNATGMKLPDIAQSVREAQNLDWGLLGPRLGGNWFVFVLGILGFGFVSWRRPALLVFLPFLVLGLASVKLGNRFAMYGTVGIGMGLGLGLSEFMSMLGQSQGRRWIAQLVLACVVLWPSAVFMQEVRPVPVLPKIYAETFLELREKTEPEALLWQWWDYGYAGQYYAERATFGDGGRQSGKWLYPLAQVHSATSPRQASQLIRYFGQAMLEDGLARTTDLRTALFSGNPVSDIQKKDVAEAQEFLSDLVLDDTNWPTSLSNYFIVSWENLRLASWISYYGNWDIASGTSAPGKIQQVRGEVRMDSAAGTLVVGGKPTLLDSMDVVEKSGTRHFEWPNGTGMHVVVNQMSRQVFLMDAKMYRSMMVQMLLRPALDFAEEFTLVVDNSPWARAYKVTN</sequence>
<evidence type="ECO:0000313" key="4">
    <source>
        <dbReference type="EMBL" id="MBE1426373.1"/>
    </source>
</evidence>
<dbReference type="Pfam" id="PF21436">
    <property type="entry name" value="STT3-PglB_core"/>
    <property type="match status" value="1"/>
</dbReference>
<keyword evidence="4" id="KW-0808">Transferase</keyword>
<accession>A0ABR9H733</accession>
<feature type="transmembrane region" description="Helical" evidence="1">
    <location>
        <begin position="80"/>
        <end position="113"/>
    </location>
</feature>
<keyword evidence="1" id="KW-1133">Transmembrane helix</keyword>
<feature type="transmembrane region" description="Helical" evidence="1">
    <location>
        <begin position="145"/>
        <end position="162"/>
    </location>
</feature>
<keyword evidence="4" id="KW-0328">Glycosyltransferase</keyword>
<reference evidence="4 5" key="1">
    <citation type="submission" date="2020-10" db="EMBL/GenBank/DDBJ databases">
        <title>Genomic Encyclopedia of Type Strains, Phase IV (KMG-IV): sequencing the most valuable type-strain genomes for metagenomic binning, comparative biology and taxonomic classification.</title>
        <authorList>
            <person name="Goeker M."/>
        </authorList>
    </citation>
    <scope>NUCLEOTIDE SEQUENCE [LARGE SCALE GENOMIC DNA]</scope>
    <source>
        <strain evidence="4 5">DSM 4194</strain>
    </source>
</reference>
<organism evidence="4 5">
    <name type="scientific">Desulfomicrobium macestii</name>
    <dbReference type="NCBI Taxonomy" id="90731"/>
    <lineage>
        <taxon>Bacteria</taxon>
        <taxon>Pseudomonadati</taxon>
        <taxon>Thermodesulfobacteriota</taxon>
        <taxon>Desulfovibrionia</taxon>
        <taxon>Desulfovibrionales</taxon>
        <taxon>Desulfomicrobiaceae</taxon>
        <taxon>Desulfomicrobium</taxon>
    </lineage>
</organism>
<feature type="transmembrane region" description="Helical" evidence="1">
    <location>
        <begin position="384"/>
        <end position="403"/>
    </location>
</feature>
<dbReference type="Gene3D" id="3.40.1380.40">
    <property type="match status" value="1"/>
</dbReference>
<dbReference type="RefSeq" id="WP_192624374.1">
    <property type="nucleotide sequence ID" value="NZ_JADBGG010000025.1"/>
</dbReference>
<dbReference type="Proteomes" id="UP000639010">
    <property type="component" value="Unassembled WGS sequence"/>
</dbReference>
<evidence type="ECO:0000259" key="2">
    <source>
        <dbReference type="Pfam" id="PF02516"/>
    </source>
</evidence>
<feature type="transmembrane region" description="Helical" evidence="1">
    <location>
        <begin position="268"/>
        <end position="285"/>
    </location>
</feature>
<feature type="transmembrane region" description="Helical" evidence="1">
    <location>
        <begin position="205"/>
        <end position="222"/>
    </location>
</feature>
<feature type="transmembrane region" description="Helical" evidence="1">
    <location>
        <begin position="7"/>
        <end position="29"/>
    </location>
</feature>
<keyword evidence="1" id="KW-0812">Transmembrane</keyword>
<dbReference type="EC" id="2.4.99.18" evidence="4"/>
<feature type="transmembrane region" description="Helical" evidence="1">
    <location>
        <begin position="340"/>
        <end position="357"/>
    </location>
</feature>
<feature type="domain" description="Oligosaccharyl transferase STT3 N-terminal" evidence="2">
    <location>
        <begin position="73"/>
        <end position="424"/>
    </location>
</feature>
<protein>
    <submittedName>
        <fullName evidence="4">Dolichyl-diphosphooligosaccharide--protein glycosyltransferase</fullName>
        <ecNumber evidence="4">2.4.99.18</ecNumber>
    </submittedName>
</protein>
<feature type="transmembrane region" description="Helical" evidence="1">
    <location>
        <begin position="228"/>
        <end position="261"/>
    </location>
</feature>
<dbReference type="InterPro" id="IPR048307">
    <property type="entry name" value="STT3_N"/>
</dbReference>
<feature type="transmembrane region" description="Helical" evidence="1">
    <location>
        <begin position="41"/>
        <end position="59"/>
    </location>
</feature>
<evidence type="ECO:0000313" key="5">
    <source>
        <dbReference type="Proteomes" id="UP000639010"/>
    </source>
</evidence>
<dbReference type="Pfam" id="PF02516">
    <property type="entry name" value="STT3"/>
    <property type="match status" value="1"/>
</dbReference>
<name>A0ABR9H733_9BACT</name>
<dbReference type="GO" id="GO:0004579">
    <property type="term" value="F:dolichyl-diphosphooligosaccharide-protein glycotransferase activity"/>
    <property type="evidence" value="ECO:0007669"/>
    <property type="project" value="UniProtKB-EC"/>
</dbReference>
<keyword evidence="1" id="KW-0472">Membrane</keyword>
<dbReference type="EMBL" id="JADBGG010000025">
    <property type="protein sequence ID" value="MBE1426373.1"/>
    <property type="molecule type" value="Genomic_DNA"/>
</dbReference>
<evidence type="ECO:0000259" key="3">
    <source>
        <dbReference type="Pfam" id="PF21436"/>
    </source>
</evidence>
<dbReference type="InterPro" id="IPR048999">
    <property type="entry name" value="STT3-PglB_core"/>
</dbReference>
<comment type="caution">
    <text evidence="4">The sequence shown here is derived from an EMBL/GenBank/DDBJ whole genome shotgun (WGS) entry which is preliminary data.</text>
</comment>
<gene>
    <name evidence="4" type="ORF">H4684_003038</name>
</gene>